<feature type="domain" description="PWWP" evidence="2">
    <location>
        <begin position="392"/>
        <end position="453"/>
    </location>
</feature>
<evidence type="ECO:0000256" key="1">
    <source>
        <dbReference type="SAM" id="MobiDB-lite"/>
    </source>
</evidence>
<protein>
    <recommendedName>
        <fullName evidence="2">PWWP domain-containing protein</fullName>
    </recommendedName>
</protein>
<dbReference type="EMBL" id="JAAARO010000005">
    <property type="protein sequence ID" value="KAF5747897.1"/>
    <property type="molecule type" value="Genomic_DNA"/>
</dbReference>
<reference evidence="3 4" key="1">
    <citation type="journal article" date="2020" name="Nat. Commun.">
        <title>Genome of Tripterygium wilfordii and identification of cytochrome P450 involved in triptolide biosynthesis.</title>
        <authorList>
            <person name="Tu L."/>
            <person name="Su P."/>
            <person name="Zhang Z."/>
            <person name="Gao L."/>
            <person name="Wang J."/>
            <person name="Hu T."/>
            <person name="Zhou J."/>
            <person name="Zhang Y."/>
            <person name="Zhao Y."/>
            <person name="Liu Y."/>
            <person name="Song Y."/>
            <person name="Tong Y."/>
            <person name="Lu Y."/>
            <person name="Yang J."/>
            <person name="Xu C."/>
            <person name="Jia M."/>
            <person name="Peters R.J."/>
            <person name="Huang L."/>
            <person name="Gao W."/>
        </authorList>
    </citation>
    <scope>NUCLEOTIDE SEQUENCE [LARGE SCALE GENOMIC DNA]</scope>
    <source>
        <strain evidence="4">cv. XIE 37</strain>
        <tissue evidence="3">Leaf</tissue>
    </source>
</reference>
<name>A0A7J7DNK7_TRIWF</name>
<sequence length="1004" mass="110456">MPHRASRSYVEAWSIGTAVQSPPVSSSRIMTAKNNQAVDLHRTISGRDDTAVSKVLAFSRASPAFTRKIIRLISESSDIGKRGIFVQLSQSITPIGGIKVFLMYTNLGHIDLNSEALLVEPETDANGFNVSEPSAGVGVSVIGTLLGYEKNRDSHAVNDEKVRREAVADEMGGGGLEGNTESLVRGFDMEAETGRVDEGIDAKVGGVNGDIEPGIDGEVEDVLVGKTNSLVRGFNMEAEIISVDKEVVEVRDDAVDRGPGIDGEVEGRIVNYCQLEGISTRGACGDSIKVQNANALEYSPDNSGMELHVTNTSAVVASDGLQNQEMEIDKQAAVVDDQVLSISAQEPAVSQNANEFNPFNLVVNLNSCKSVDGNGPDESYVQCAASKVKFRVSDLVWGKVRSHPWWPGQIFDPSAASKKAKKYFKKDSYLIAYFEDQTFAWNGLSKIKPFRSHFHQMEKQSNMESFHRAVDCSLDEVSRRVEFGLACPCLPEESYSTLRTQIFVNTGIREESRRRDGGDSLQSVDSFEPVKLLKCIRAMALSPFAEFDRLEFVTARAQVSAFYRLKGYCQLPEFKMLSRLWESDVETPPSGEVKYDGEVVETATPKFKEDEQPSGMEDSNRPKGVSSKRKLSSKDGLHTAKKRKNLSDLMAGRQMNMPNGELGSQINSGNKVSSLKSGRKRKSVYYTSHDLDVKRGPSYLSKGNDNKSPQPRETFRVGKSILRVASQLNGLSPILKNVDGMSRKNVMKKGREKVLYGKSCSERLILIKDCSPEEMLSQLHLAAQDPMNRYRFLTSGISFFLEFRNSVSLEYANVEKDKQSEQEVCGNDTGKESKNTGICETSELEIIKDSYCLNTIVQSMPEEPLPPDNQNEAVQLSPNLDSKRCTGGEMHDLESSESLNRVDNSCGEDLSPTALILNFTDIDSVPSGANLNKIFSQYGPLRESETEVLMKSSRAKVVFNSRADAETAFSSAGKYSVFGPSLVSYQLKYMRSSPGKASGSIKRL</sequence>
<accession>A0A7J7DNK7</accession>
<feature type="compositionally biased region" description="Polar residues" evidence="1">
    <location>
        <begin position="662"/>
        <end position="676"/>
    </location>
</feature>
<dbReference type="FunCoup" id="A0A7J7DNK7">
    <property type="interactions" value="229"/>
</dbReference>
<dbReference type="PANTHER" id="PTHR42851">
    <property type="entry name" value="ALDOLASE-RELATED"/>
    <property type="match status" value="1"/>
</dbReference>
<dbReference type="Pfam" id="PF00855">
    <property type="entry name" value="PWWP"/>
    <property type="match status" value="1"/>
</dbReference>
<keyword evidence="4" id="KW-1185">Reference proteome</keyword>
<dbReference type="AlphaFoldDB" id="A0A7J7DNK7"/>
<dbReference type="Gene3D" id="2.30.30.140">
    <property type="match status" value="1"/>
</dbReference>
<evidence type="ECO:0000259" key="2">
    <source>
        <dbReference type="PROSITE" id="PS50812"/>
    </source>
</evidence>
<dbReference type="Proteomes" id="UP000593562">
    <property type="component" value="Unassembled WGS sequence"/>
</dbReference>
<dbReference type="CDD" id="cd05162">
    <property type="entry name" value="PWWP"/>
    <property type="match status" value="1"/>
</dbReference>
<comment type="caution">
    <text evidence="3">The sequence shown here is derived from an EMBL/GenBank/DDBJ whole genome shotgun (WGS) entry which is preliminary data.</text>
</comment>
<dbReference type="InterPro" id="IPR000313">
    <property type="entry name" value="PWWP_dom"/>
</dbReference>
<dbReference type="PANTHER" id="PTHR42851:SF19">
    <property type="entry name" value="PWWP DOMAIN-CONTAINING PROTEIN 2-RELATED"/>
    <property type="match status" value="1"/>
</dbReference>
<proteinExistence type="predicted"/>
<evidence type="ECO:0000313" key="4">
    <source>
        <dbReference type="Proteomes" id="UP000593562"/>
    </source>
</evidence>
<feature type="region of interest" description="Disordered" evidence="1">
    <location>
        <begin position="604"/>
        <end position="681"/>
    </location>
</feature>
<dbReference type="SMART" id="SM00293">
    <property type="entry name" value="PWWP"/>
    <property type="match status" value="1"/>
</dbReference>
<evidence type="ECO:0000313" key="3">
    <source>
        <dbReference type="EMBL" id="KAF5747897.1"/>
    </source>
</evidence>
<dbReference type="PROSITE" id="PS50812">
    <property type="entry name" value="PWWP"/>
    <property type="match status" value="1"/>
</dbReference>
<organism evidence="3 4">
    <name type="scientific">Tripterygium wilfordii</name>
    <name type="common">Thunder God vine</name>
    <dbReference type="NCBI Taxonomy" id="458696"/>
    <lineage>
        <taxon>Eukaryota</taxon>
        <taxon>Viridiplantae</taxon>
        <taxon>Streptophyta</taxon>
        <taxon>Embryophyta</taxon>
        <taxon>Tracheophyta</taxon>
        <taxon>Spermatophyta</taxon>
        <taxon>Magnoliopsida</taxon>
        <taxon>eudicotyledons</taxon>
        <taxon>Gunneridae</taxon>
        <taxon>Pentapetalae</taxon>
        <taxon>rosids</taxon>
        <taxon>fabids</taxon>
        <taxon>Celastrales</taxon>
        <taxon>Celastraceae</taxon>
        <taxon>Tripterygium</taxon>
    </lineage>
</organism>
<dbReference type="SUPFAM" id="SSF63748">
    <property type="entry name" value="Tudor/PWWP/MBT"/>
    <property type="match status" value="1"/>
</dbReference>
<gene>
    <name evidence="3" type="ORF">HS088_TW05G00627</name>
</gene>
<dbReference type="InParanoid" id="A0A7J7DNK7"/>
<dbReference type="InterPro" id="IPR053063">
    <property type="entry name" value="PWWP_domain_containing_PDP"/>
</dbReference>